<dbReference type="CDD" id="cd12148">
    <property type="entry name" value="fungal_TF_MHR"/>
    <property type="match status" value="1"/>
</dbReference>
<evidence type="ECO:0000256" key="1">
    <source>
        <dbReference type="ARBA" id="ARBA00023242"/>
    </source>
</evidence>
<dbReference type="EMBL" id="JAPQKQ010000001">
    <property type="protein sequence ID" value="KAJ5213899.1"/>
    <property type="molecule type" value="Genomic_DNA"/>
</dbReference>
<evidence type="ECO:0000313" key="4">
    <source>
        <dbReference type="Proteomes" id="UP001150942"/>
    </source>
</evidence>
<keyword evidence="1" id="KW-0539">Nucleus</keyword>
<evidence type="ECO:0008006" key="5">
    <source>
        <dbReference type="Google" id="ProtNLM"/>
    </source>
</evidence>
<dbReference type="AlphaFoldDB" id="A0A9W9N642"/>
<gene>
    <name evidence="3" type="ORF">N7449_001068</name>
</gene>
<accession>A0A9W9N642</accession>
<organism evidence="3 4">
    <name type="scientific">Penicillium cf. viridicatum</name>
    <dbReference type="NCBI Taxonomy" id="2972119"/>
    <lineage>
        <taxon>Eukaryota</taxon>
        <taxon>Fungi</taxon>
        <taxon>Dikarya</taxon>
        <taxon>Ascomycota</taxon>
        <taxon>Pezizomycotina</taxon>
        <taxon>Eurotiomycetes</taxon>
        <taxon>Eurotiomycetidae</taxon>
        <taxon>Eurotiales</taxon>
        <taxon>Aspergillaceae</taxon>
        <taxon>Penicillium</taxon>
    </lineage>
</organism>
<reference evidence="3" key="2">
    <citation type="journal article" date="2023" name="IMA Fungus">
        <title>Comparative genomic study of the Penicillium genus elucidates a diverse pangenome and 15 lateral gene transfer events.</title>
        <authorList>
            <person name="Petersen C."/>
            <person name="Sorensen T."/>
            <person name="Nielsen M.R."/>
            <person name="Sondergaard T.E."/>
            <person name="Sorensen J.L."/>
            <person name="Fitzpatrick D.A."/>
            <person name="Frisvad J.C."/>
            <person name="Nielsen K.L."/>
        </authorList>
    </citation>
    <scope>NUCLEOTIDE SEQUENCE</scope>
    <source>
        <strain evidence="3">IBT 20477</strain>
    </source>
</reference>
<reference evidence="3" key="1">
    <citation type="submission" date="2022-11" db="EMBL/GenBank/DDBJ databases">
        <authorList>
            <person name="Petersen C."/>
        </authorList>
    </citation>
    <scope>NUCLEOTIDE SEQUENCE</scope>
    <source>
        <strain evidence="3">IBT 20477</strain>
    </source>
</reference>
<dbReference type="PANTHER" id="PTHR46910">
    <property type="entry name" value="TRANSCRIPTION FACTOR PDR1"/>
    <property type="match status" value="1"/>
</dbReference>
<evidence type="ECO:0000313" key="3">
    <source>
        <dbReference type="EMBL" id="KAJ5213899.1"/>
    </source>
</evidence>
<dbReference type="InterPro" id="IPR050987">
    <property type="entry name" value="AtrR-like"/>
</dbReference>
<dbReference type="Proteomes" id="UP001150942">
    <property type="component" value="Unassembled WGS sequence"/>
</dbReference>
<comment type="caution">
    <text evidence="3">The sequence shown here is derived from an EMBL/GenBank/DDBJ whole genome shotgun (WGS) entry which is preliminary data.</text>
</comment>
<evidence type="ECO:0000256" key="2">
    <source>
        <dbReference type="SAM" id="MobiDB-lite"/>
    </source>
</evidence>
<keyword evidence="4" id="KW-1185">Reference proteome</keyword>
<feature type="region of interest" description="Disordered" evidence="2">
    <location>
        <begin position="45"/>
        <end position="79"/>
    </location>
</feature>
<proteinExistence type="predicted"/>
<sequence length="623" mass="69963">MSTELSLERQGPQLVVRCDRRDPCGNCQDAGISCNRRRAVKRKCLSSRPQGGYTRSSSRSSRQRATPDHQFDGSNSTDEVLPVVRSVPSRNLNDPRGPKTGVVYDPVYDAQTTIQHQLYHLPGLSLDRRSVLETALSVIKVLSDNSRALVQDSLNDHQEEVYPRSPSIEFLTWMLKDIRSNRFGTFVVDYSRHISLPKLKQMGLSLLRNKIPTRESIIYTVCVNSVAYKFISTVLNLEEDPDLALELRKNAKEYRASAQAALKQIPLLVAPSLALLQAIICGIFLHQGSGDVDLSGELTRAACNTCIDLDLQTKVLYGTASEEELFCFLWCYTLDRNHAFKSRTSRCLLDFQRSLSNLPPMAEHFLIYLDLARVQDTVVSYLPDNSLNRHNPSLQYGTGEYMLLQMQYIEQRMNNMASLSSEWKGLDSQPEMSALKFAYQSVMTGILYLLQSDPGQPTRSTNSYLQSAREELLALVSMCHTAEKQTAVNFLNWTILLYPATAYLVLFCNVVATSDIGDFNLMKAIADCLSQTGISYPLVQLRTLYQKFLGLSQEFFNDERNALQRIPSPQLGSPLSNPVGNPFAITWGADDLVFNQFIFTGAESFSGMLSMSDIDPSLPYSFD</sequence>
<dbReference type="GO" id="GO:0003700">
    <property type="term" value="F:DNA-binding transcription factor activity"/>
    <property type="evidence" value="ECO:0007669"/>
    <property type="project" value="InterPro"/>
</dbReference>
<dbReference type="OrthoDB" id="103819at2759"/>
<protein>
    <recommendedName>
        <fullName evidence="5">Zn(2)-C6 fungal-type domain-containing protein</fullName>
    </recommendedName>
</protein>
<name>A0A9W9N642_9EURO</name>
<dbReference type="PANTHER" id="PTHR46910:SF5">
    <property type="entry name" value="ZN(II)2CYS6 TRANSCRIPTION FACTOR (EUROFUNG)"/>
    <property type="match status" value="1"/>
</dbReference>